<dbReference type="GO" id="GO:0016887">
    <property type="term" value="F:ATP hydrolysis activity"/>
    <property type="evidence" value="ECO:0007669"/>
    <property type="project" value="InterPro"/>
</dbReference>
<organism evidence="5 6">
    <name type="scientific">Propioniciclava coleopterorum</name>
    <dbReference type="NCBI Taxonomy" id="2714937"/>
    <lineage>
        <taxon>Bacteria</taxon>
        <taxon>Bacillati</taxon>
        <taxon>Actinomycetota</taxon>
        <taxon>Actinomycetes</taxon>
        <taxon>Propionibacteriales</taxon>
        <taxon>Propionibacteriaceae</taxon>
        <taxon>Propioniciclava</taxon>
    </lineage>
</organism>
<dbReference type="Pfam" id="PF00004">
    <property type="entry name" value="AAA"/>
    <property type="match status" value="1"/>
</dbReference>
<dbReference type="PANTHER" id="PTHR23073">
    <property type="entry name" value="26S PROTEASOME REGULATORY SUBUNIT"/>
    <property type="match status" value="1"/>
</dbReference>
<evidence type="ECO:0000256" key="1">
    <source>
        <dbReference type="ARBA" id="ARBA00006914"/>
    </source>
</evidence>
<dbReference type="SUPFAM" id="SSF52540">
    <property type="entry name" value="P-loop containing nucleoside triphosphate hydrolases"/>
    <property type="match status" value="1"/>
</dbReference>
<reference evidence="5 6" key="1">
    <citation type="submission" date="2020-03" db="EMBL/GenBank/DDBJ databases">
        <title>Propioniciclava sp. nov., isolated from Hydrophilus acuminatus.</title>
        <authorList>
            <person name="Hyun D.-W."/>
            <person name="Bae J.-W."/>
        </authorList>
    </citation>
    <scope>NUCLEOTIDE SEQUENCE [LARGE SCALE GENOMIC DNA]</scope>
    <source>
        <strain evidence="5 6">HDW11</strain>
    </source>
</reference>
<keyword evidence="6" id="KW-1185">Reference proteome</keyword>
<evidence type="ECO:0000256" key="2">
    <source>
        <dbReference type="ARBA" id="ARBA00022741"/>
    </source>
</evidence>
<sequence>MTGTPETETLDTLKQLLDIVQRHSLSTGGEPLTARLSAHLGADAAAVPVVADRIPAHRYVDADIALEMLADRDPDAVLIGVTGDMRHHAEFADMLQRHAFAHTSVGPVDYASLPTGPDTERTCLGFGVRLFRYDGQPVAVLLRQPNPRYGREQAGLEVLCSDRTVAQRLLAELRALSIEHSVLRGQVITLDATGYEATANGVTFVQRPELPAEDVILPAGVLDRIREQVIGFAAHTDALRAQGQHLKRGLLLYGPPGSGKTHTVRHLLSGTPEHTVVLLSGETLRAIGLAAGLARKLEPAIVVLEDCDLIASDRDMMGGLKPLLFEVLDAMDGLDPDADVTFLLTTNRVDDMERALTQRPGRIDLAMEIPLPDDEGRRRLLRLYSPAPDTFSDAGIAEAATATEGTTASFARELVRRAVLLATIAGEPPGDAHLAAATSAMLASASTLARLMSPGAHDHTV</sequence>
<dbReference type="AlphaFoldDB" id="A0A6G7Y7D6"/>
<dbReference type="GO" id="GO:0005524">
    <property type="term" value="F:ATP binding"/>
    <property type="evidence" value="ECO:0007669"/>
    <property type="project" value="UniProtKB-KW"/>
</dbReference>
<dbReference type="InterPro" id="IPR003593">
    <property type="entry name" value="AAA+_ATPase"/>
</dbReference>
<protein>
    <submittedName>
        <fullName evidence="5">ATP-binding protein</fullName>
    </submittedName>
</protein>
<dbReference type="Proteomes" id="UP000501058">
    <property type="component" value="Chromosome"/>
</dbReference>
<dbReference type="Gene3D" id="3.40.50.300">
    <property type="entry name" value="P-loop containing nucleotide triphosphate hydrolases"/>
    <property type="match status" value="1"/>
</dbReference>
<comment type="similarity">
    <text evidence="1">Belongs to the AAA ATPase family.</text>
</comment>
<evidence type="ECO:0000313" key="6">
    <source>
        <dbReference type="Proteomes" id="UP000501058"/>
    </source>
</evidence>
<dbReference type="CDD" id="cd19481">
    <property type="entry name" value="RecA-like_protease"/>
    <property type="match status" value="1"/>
</dbReference>
<dbReference type="InterPro" id="IPR003959">
    <property type="entry name" value="ATPase_AAA_core"/>
</dbReference>
<keyword evidence="2" id="KW-0547">Nucleotide-binding</keyword>
<dbReference type="RefSeq" id="WP_166233615.1">
    <property type="nucleotide sequence ID" value="NZ_CP049865.1"/>
</dbReference>
<keyword evidence="3 5" id="KW-0067">ATP-binding</keyword>
<dbReference type="InterPro" id="IPR027417">
    <property type="entry name" value="P-loop_NTPase"/>
</dbReference>
<name>A0A6G7Y7D6_9ACTN</name>
<accession>A0A6G7Y7D6</accession>
<evidence type="ECO:0000256" key="3">
    <source>
        <dbReference type="ARBA" id="ARBA00022840"/>
    </source>
</evidence>
<dbReference type="InterPro" id="IPR050221">
    <property type="entry name" value="26S_Proteasome_ATPase"/>
</dbReference>
<feature type="domain" description="AAA+ ATPase" evidence="4">
    <location>
        <begin position="246"/>
        <end position="373"/>
    </location>
</feature>
<gene>
    <name evidence="5" type="ORF">G7070_09985</name>
</gene>
<evidence type="ECO:0000259" key="4">
    <source>
        <dbReference type="SMART" id="SM00382"/>
    </source>
</evidence>
<proteinExistence type="inferred from homology"/>
<dbReference type="KEGG" id="prv:G7070_09985"/>
<evidence type="ECO:0000313" key="5">
    <source>
        <dbReference type="EMBL" id="QIK72541.1"/>
    </source>
</evidence>
<dbReference type="EMBL" id="CP049865">
    <property type="protein sequence ID" value="QIK72541.1"/>
    <property type="molecule type" value="Genomic_DNA"/>
</dbReference>
<dbReference type="SMART" id="SM00382">
    <property type="entry name" value="AAA"/>
    <property type="match status" value="1"/>
</dbReference>